<evidence type="ECO:0000313" key="3">
    <source>
        <dbReference type="EMBL" id="KAK3390553.1"/>
    </source>
</evidence>
<feature type="region of interest" description="Disordered" evidence="1">
    <location>
        <begin position="463"/>
        <end position="482"/>
    </location>
</feature>
<dbReference type="PANTHER" id="PTHR12461">
    <property type="entry name" value="HYPOXIA-INDUCIBLE FACTOR 1 ALPHA INHIBITOR-RELATED"/>
    <property type="match status" value="1"/>
</dbReference>
<proteinExistence type="predicted"/>
<dbReference type="SMART" id="SM00558">
    <property type="entry name" value="JmjC"/>
    <property type="match status" value="1"/>
</dbReference>
<name>A0AAE0NZG8_9PEZI</name>
<gene>
    <name evidence="3" type="ORF">B0H63DRAFT_446661</name>
</gene>
<dbReference type="PANTHER" id="PTHR12461:SF101">
    <property type="entry name" value="TRNA WYBUTOSINE-SYNTHESIZING PROTEIN 4"/>
    <property type="match status" value="1"/>
</dbReference>
<keyword evidence="4" id="KW-1185">Reference proteome</keyword>
<evidence type="ECO:0000256" key="1">
    <source>
        <dbReference type="SAM" id="MobiDB-lite"/>
    </source>
</evidence>
<sequence>MPTKPNLNPPMAEENDQLRALCLSAAKDLHAECLAVLEEGNDSIESGNEPHQVLAGSHISGCGKPLVQLLQRQADKLFQVYSFSPLAPLDETLALLKRRLDDLITISYSKFYAYPFKDLPVCWRQLYTDASIMKFACLYLSCPPASQPSTVLLDEMVWSLDRALILAGAAGERRGRRWIDKAFSLLENAWPALPRPDDAHGLESDHTRPHKRRRLSDESIKLWRDTPSFSTHEVFTPPIKLPVKRIQAISLERFQAHLSQQTEKGRGPLPLVISGLSDEWPARTTHPWDKPAYLLSRTFGGRRLVPVELGRSYVDEGWGQKIIPFGEFLANYIDPATREPANEQTPPDKIRKIGYLAQHQLLTQLPQLCSDITVPDYCYTVPPGHPTDPSQDQPELDTPQLNAWLGPPGTITPLHTDPYHNLLVQVVGRKYVRLYAPHETPRMRARGKEGGVEMANTSKWDVGVFEGWDDPEGEEETDERKREDFGKVDYLECILDPGDTLYIPIGFWHYVRGLTVARQNVGLDIGG</sequence>
<dbReference type="Gene3D" id="2.60.120.650">
    <property type="entry name" value="Cupin"/>
    <property type="match status" value="1"/>
</dbReference>
<dbReference type="InterPro" id="IPR041667">
    <property type="entry name" value="Cupin_8"/>
</dbReference>
<dbReference type="EMBL" id="JAULSW010000002">
    <property type="protein sequence ID" value="KAK3390553.1"/>
    <property type="molecule type" value="Genomic_DNA"/>
</dbReference>
<reference evidence="3" key="1">
    <citation type="journal article" date="2023" name="Mol. Phylogenet. Evol.">
        <title>Genome-scale phylogeny and comparative genomics of the fungal order Sordariales.</title>
        <authorList>
            <person name="Hensen N."/>
            <person name="Bonometti L."/>
            <person name="Westerberg I."/>
            <person name="Brannstrom I.O."/>
            <person name="Guillou S."/>
            <person name="Cros-Aarteil S."/>
            <person name="Calhoun S."/>
            <person name="Haridas S."/>
            <person name="Kuo A."/>
            <person name="Mondo S."/>
            <person name="Pangilinan J."/>
            <person name="Riley R."/>
            <person name="LaButti K."/>
            <person name="Andreopoulos B."/>
            <person name="Lipzen A."/>
            <person name="Chen C."/>
            <person name="Yan M."/>
            <person name="Daum C."/>
            <person name="Ng V."/>
            <person name="Clum A."/>
            <person name="Steindorff A."/>
            <person name="Ohm R.A."/>
            <person name="Martin F."/>
            <person name="Silar P."/>
            <person name="Natvig D.O."/>
            <person name="Lalanne C."/>
            <person name="Gautier V."/>
            <person name="Ament-Velasquez S.L."/>
            <person name="Kruys A."/>
            <person name="Hutchinson M.I."/>
            <person name="Powell A.J."/>
            <person name="Barry K."/>
            <person name="Miller A.N."/>
            <person name="Grigoriev I.V."/>
            <person name="Debuchy R."/>
            <person name="Gladieux P."/>
            <person name="Hiltunen Thoren M."/>
            <person name="Johannesson H."/>
        </authorList>
    </citation>
    <scope>NUCLEOTIDE SEQUENCE</scope>
    <source>
        <strain evidence="3">CBS 232.78</strain>
    </source>
</reference>
<dbReference type="Proteomes" id="UP001285441">
    <property type="component" value="Unassembled WGS sequence"/>
</dbReference>
<feature type="domain" description="JmjC" evidence="2">
    <location>
        <begin position="370"/>
        <end position="527"/>
    </location>
</feature>
<protein>
    <submittedName>
        <fullName evidence="3">Clavaminate synthase-like protein</fullName>
    </submittedName>
</protein>
<accession>A0AAE0NZG8</accession>
<dbReference type="PROSITE" id="PS51184">
    <property type="entry name" value="JMJC"/>
    <property type="match status" value="1"/>
</dbReference>
<dbReference type="AlphaFoldDB" id="A0AAE0NZG8"/>
<dbReference type="SUPFAM" id="SSF51197">
    <property type="entry name" value="Clavaminate synthase-like"/>
    <property type="match status" value="1"/>
</dbReference>
<comment type="caution">
    <text evidence="3">The sequence shown here is derived from an EMBL/GenBank/DDBJ whole genome shotgun (WGS) entry which is preliminary data.</text>
</comment>
<evidence type="ECO:0000259" key="2">
    <source>
        <dbReference type="PROSITE" id="PS51184"/>
    </source>
</evidence>
<dbReference type="InterPro" id="IPR003347">
    <property type="entry name" value="JmjC_dom"/>
</dbReference>
<reference evidence="3" key="2">
    <citation type="submission" date="2023-06" db="EMBL/GenBank/DDBJ databases">
        <authorList>
            <consortium name="Lawrence Berkeley National Laboratory"/>
            <person name="Haridas S."/>
            <person name="Hensen N."/>
            <person name="Bonometti L."/>
            <person name="Westerberg I."/>
            <person name="Brannstrom I.O."/>
            <person name="Guillou S."/>
            <person name="Cros-Aarteil S."/>
            <person name="Calhoun S."/>
            <person name="Kuo A."/>
            <person name="Mondo S."/>
            <person name="Pangilinan J."/>
            <person name="Riley R."/>
            <person name="LaButti K."/>
            <person name="Andreopoulos B."/>
            <person name="Lipzen A."/>
            <person name="Chen C."/>
            <person name="Yanf M."/>
            <person name="Daum C."/>
            <person name="Ng V."/>
            <person name="Clum A."/>
            <person name="Steindorff A."/>
            <person name="Ohm R."/>
            <person name="Martin F."/>
            <person name="Silar P."/>
            <person name="Natvig D."/>
            <person name="Lalanne C."/>
            <person name="Gautier V."/>
            <person name="Ament-velasquez S.L."/>
            <person name="Kruys A."/>
            <person name="Hutchinson M.I."/>
            <person name="Powell A.J."/>
            <person name="Barry K."/>
            <person name="Miller A.N."/>
            <person name="Grigoriev I.V."/>
            <person name="Debuchy R."/>
            <person name="Gladieux P."/>
            <person name="Thoren M.H."/>
            <person name="Johannesson H."/>
        </authorList>
    </citation>
    <scope>NUCLEOTIDE SEQUENCE</scope>
    <source>
        <strain evidence="3">CBS 232.78</strain>
    </source>
</reference>
<dbReference type="Pfam" id="PF13621">
    <property type="entry name" value="Cupin_8"/>
    <property type="match status" value="1"/>
</dbReference>
<organism evidence="3 4">
    <name type="scientific">Podospora didyma</name>
    <dbReference type="NCBI Taxonomy" id="330526"/>
    <lineage>
        <taxon>Eukaryota</taxon>
        <taxon>Fungi</taxon>
        <taxon>Dikarya</taxon>
        <taxon>Ascomycota</taxon>
        <taxon>Pezizomycotina</taxon>
        <taxon>Sordariomycetes</taxon>
        <taxon>Sordariomycetidae</taxon>
        <taxon>Sordariales</taxon>
        <taxon>Podosporaceae</taxon>
        <taxon>Podospora</taxon>
    </lineage>
</organism>
<evidence type="ECO:0000313" key="4">
    <source>
        <dbReference type="Proteomes" id="UP001285441"/>
    </source>
</evidence>
<feature type="compositionally biased region" description="Acidic residues" evidence="1">
    <location>
        <begin position="467"/>
        <end position="477"/>
    </location>
</feature>